<dbReference type="GO" id="GO:0003700">
    <property type="term" value="F:DNA-binding transcription factor activity"/>
    <property type="evidence" value="ECO:0007669"/>
    <property type="project" value="InterPro"/>
</dbReference>
<evidence type="ECO:0000256" key="1">
    <source>
        <dbReference type="ARBA" id="ARBA00023125"/>
    </source>
</evidence>
<dbReference type="SUPFAM" id="SSF46955">
    <property type="entry name" value="Putative DNA-binding domain"/>
    <property type="match status" value="1"/>
</dbReference>
<keyword evidence="1 3" id="KW-0238">DNA-binding</keyword>
<dbReference type="EMBL" id="VFPA01000001">
    <property type="protein sequence ID" value="TQM15080.1"/>
    <property type="molecule type" value="Genomic_DNA"/>
</dbReference>
<dbReference type="InterPro" id="IPR047057">
    <property type="entry name" value="MerR_fam"/>
</dbReference>
<accession>A0A543E0F7</accession>
<dbReference type="Proteomes" id="UP000315677">
    <property type="component" value="Unassembled WGS sequence"/>
</dbReference>
<dbReference type="Pfam" id="PF13411">
    <property type="entry name" value="MerR_1"/>
    <property type="match status" value="1"/>
</dbReference>
<reference evidence="3 4" key="1">
    <citation type="submission" date="2019-06" db="EMBL/GenBank/DDBJ databases">
        <title>Sequencing the genomes of 1000 actinobacteria strains.</title>
        <authorList>
            <person name="Klenk H.-P."/>
        </authorList>
    </citation>
    <scope>NUCLEOTIDE SEQUENCE [LARGE SCALE GENOMIC DNA]</scope>
    <source>
        <strain evidence="3 4">DSM 45301</strain>
    </source>
</reference>
<dbReference type="GO" id="GO:0003677">
    <property type="term" value="F:DNA binding"/>
    <property type="evidence" value="ECO:0007669"/>
    <property type="project" value="UniProtKB-KW"/>
</dbReference>
<evidence type="ECO:0000313" key="3">
    <source>
        <dbReference type="EMBL" id="TQM15080.1"/>
    </source>
</evidence>
<dbReference type="PANTHER" id="PTHR30204:SF93">
    <property type="entry name" value="HTH MERR-TYPE DOMAIN-CONTAINING PROTEIN"/>
    <property type="match status" value="1"/>
</dbReference>
<comment type="caution">
    <text evidence="3">The sequence shown here is derived from an EMBL/GenBank/DDBJ whole genome shotgun (WGS) entry which is preliminary data.</text>
</comment>
<keyword evidence="4" id="KW-1185">Reference proteome</keyword>
<feature type="domain" description="HTH merR-type" evidence="2">
    <location>
        <begin position="7"/>
        <end position="75"/>
    </location>
</feature>
<sequence>MTDSTATLGIGDLAARTGVPVRTIRFYCDEGILETGRSAGGHRRFAPSAVERLDLVRRLRGLGLGLPAIAGVLTGERSLAEAVAAERAALDVELAALAWRRATLRAVEEATSVERAARLALLAAVQDHRAAHHALLDFWNRLFVAPLPADLLDMFLEVSVPTPPADPTPAQVVAYAEMVVLVGDQTLAQRMRARGRFNVERISDEPGLLTGIAEACELARPLLLAGRRPEPGRALDRYVTAYASAQRARDTPRFRQELLATAAVDRDPRLRRYWGLVGEVTGEPVTVGVAQAWLVDALERSVDGRGRAEG</sequence>
<dbReference type="Gene3D" id="1.10.1660.10">
    <property type="match status" value="1"/>
</dbReference>
<gene>
    <name evidence="3" type="ORF">FB558_1861</name>
</gene>
<dbReference type="InterPro" id="IPR009061">
    <property type="entry name" value="DNA-bd_dom_put_sf"/>
</dbReference>
<dbReference type="AlphaFoldDB" id="A0A543E0F7"/>
<dbReference type="PROSITE" id="PS50937">
    <property type="entry name" value="HTH_MERR_2"/>
    <property type="match status" value="1"/>
</dbReference>
<dbReference type="OrthoDB" id="9809391at2"/>
<evidence type="ECO:0000313" key="4">
    <source>
        <dbReference type="Proteomes" id="UP000315677"/>
    </source>
</evidence>
<dbReference type="PRINTS" id="PR00040">
    <property type="entry name" value="HTHMERR"/>
</dbReference>
<dbReference type="RefSeq" id="WP_142050330.1">
    <property type="nucleotide sequence ID" value="NZ_VFPA01000001.1"/>
</dbReference>
<proteinExistence type="predicted"/>
<dbReference type="CDD" id="cd00592">
    <property type="entry name" value="HTH_MerR-like"/>
    <property type="match status" value="1"/>
</dbReference>
<dbReference type="PANTHER" id="PTHR30204">
    <property type="entry name" value="REDOX-CYCLING DRUG-SENSING TRANSCRIPTIONAL ACTIVATOR SOXR"/>
    <property type="match status" value="1"/>
</dbReference>
<evidence type="ECO:0000259" key="2">
    <source>
        <dbReference type="PROSITE" id="PS50937"/>
    </source>
</evidence>
<dbReference type="InterPro" id="IPR000551">
    <property type="entry name" value="MerR-type_HTH_dom"/>
</dbReference>
<organism evidence="3 4">
    <name type="scientific">Pseudonocardia kunmingensis</name>
    <dbReference type="NCBI Taxonomy" id="630975"/>
    <lineage>
        <taxon>Bacteria</taxon>
        <taxon>Bacillati</taxon>
        <taxon>Actinomycetota</taxon>
        <taxon>Actinomycetes</taxon>
        <taxon>Pseudonocardiales</taxon>
        <taxon>Pseudonocardiaceae</taxon>
        <taxon>Pseudonocardia</taxon>
    </lineage>
</organism>
<protein>
    <submittedName>
        <fullName evidence="3">DNA-binding transcriptional MerR regulator</fullName>
    </submittedName>
</protein>
<name>A0A543E0F7_9PSEU</name>
<dbReference type="SMART" id="SM00422">
    <property type="entry name" value="HTH_MERR"/>
    <property type="match status" value="1"/>
</dbReference>